<evidence type="ECO:0000313" key="3">
    <source>
        <dbReference type="Proteomes" id="UP000297299"/>
    </source>
</evidence>
<feature type="region of interest" description="Disordered" evidence="1">
    <location>
        <begin position="830"/>
        <end position="864"/>
    </location>
</feature>
<dbReference type="Proteomes" id="UP000297299">
    <property type="component" value="Unassembled WGS sequence"/>
</dbReference>
<comment type="caution">
    <text evidence="2">The sequence shown here is derived from an EMBL/GenBank/DDBJ whole genome shotgun (WGS) entry which is preliminary data.</text>
</comment>
<feature type="region of interest" description="Disordered" evidence="1">
    <location>
        <begin position="901"/>
        <end position="966"/>
    </location>
</feature>
<sequence length="1089" mass="122023">MEYTEKIGSGNKRLSLRRSIVGSIKRSLSPLSRKSNSPTTTQTSGCSVESTHKSLSSLKAQSLPASISSKSSRFKKSNSLSPNSHVVTQPTEIFSSQEAQLPSDSSSSEVTKVRTSRPFSFSNRISVQSMQEVFSPKKETQTRAASTTSKLKRSLSTTFFTNNKQSVQSLKDVPSQENNQFLPTQRTSLAESHLPRKLHSASTTPNIRSSIQSIRELQLPEKDVSLQTRASSTSSRYSAGVWMPPIMNQTRLKSEQSPLPPSTKRTSVVSLQIPEGVQVSPSQNDMLLTLQPPSNSSKSNRSSWLSVSRTSSTKSKKPSQPSRIQRLALGPSRETSISQKNYISTTAKETTLPWDPPFDRNWDLCANDGVPMDSDESFEHCLPPRLNNSFSPFFDMHTKVRRKIYSYCLPSSTNIMISLSPEFAWRNCYHDYYFTSPWNVLEMVSGALASSSLMRNDLMTYFWTEYQFHVTLTPFCSSTFTPLSSVWLPNFLNKIQHLTIELDLTRFGGNALKSARHFGYNMEIMESLLFDLVSGLMERRGRIAELTLLCRRFNGYRPVDENDPDWKADESFEYFPKEAMQFCDAIINLRGTVKSVRIAGFPLDYTRTLLESMFGQGEISRQFIVPDRSAWPPLPQQYSGTKQTSDLYSASIAPMSPRFPNYQESLHSPRLYEASVYSLERLENSNDFPVRPDTSLSVTTVGDHVKLYQELSPPITSADPSHSPVKHSLDLAGNSAVTYQVMEAEDRNNSKRHMKKLNPRNSRDFSPGHFYRQSKEDPEAGLYCQEEQTSNIAVINLIQQGSDNACGSQKTNQTEVLPIVEDIHRPVYNEKEKPLPKTPNLSSKRRSQFGERQMPDIPESPVNTTRIHLHTPTAEIRPGTLEASSDLHLKRVRAHIEKSILESNEGYTNPPSLPSPTKINKAETSTTPNDNCLIENSSRNPRPEVLKDCNNSSSPHSSTQNCNNNTRESVLETAIDRSLLRTPSPPARSVTATSPNTLNSMNERDPKYLLSIRALRSASTTTESVIRAPAKVHRPVSLAYPTTWSGIPMISAGAPPRSFTSTGPQTQRGESAESDSRRLRFLGWMRRSG</sequence>
<feature type="region of interest" description="Disordered" evidence="1">
    <location>
        <begin position="1052"/>
        <end position="1080"/>
    </location>
</feature>
<dbReference type="AlphaFoldDB" id="A0A4Y8CU80"/>
<accession>A0A4Y8CU80</accession>
<feature type="compositionally biased region" description="Polar residues" evidence="1">
    <location>
        <begin position="1058"/>
        <end position="1069"/>
    </location>
</feature>
<feature type="compositionally biased region" description="Polar residues" evidence="1">
    <location>
        <begin position="200"/>
        <end position="209"/>
    </location>
</feature>
<protein>
    <submittedName>
        <fullName evidence="2">Uncharacterized protein</fullName>
    </submittedName>
</protein>
<evidence type="ECO:0000256" key="1">
    <source>
        <dbReference type="SAM" id="MobiDB-lite"/>
    </source>
</evidence>
<feature type="region of interest" description="Disordered" evidence="1">
    <location>
        <begin position="187"/>
        <end position="209"/>
    </location>
</feature>
<feature type="region of interest" description="Disordered" evidence="1">
    <location>
        <begin position="746"/>
        <end position="769"/>
    </location>
</feature>
<dbReference type="STRING" id="38488.A0A4Y8CU80"/>
<proteinExistence type="predicted"/>
<gene>
    <name evidence="2" type="ORF">BOTCAL_0376g00110</name>
</gene>
<feature type="compositionally biased region" description="Low complexity" evidence="1">
    <location>
        <begin position="291"/>
        <end position="322"/>
    </location>
</feature>
<organism evidence="2 3">
    <name type="scientific">Botryotinia calthae</name>
    <dbReference type="NCBI Taxonomy" id="38488"/>
    <lineage>
        <taxon>Eukaryota</taxon>
        <taxon>Fungi</taxon>
        <taxon>Dikarya</taxon>
        <taxon>Ascomycota</taxon>
        <taxon>Pezizomycotina</taxon>
        <taxon>Leotiomycetes</taxon>
        <taxon>Helotiales</taxon>
        <taxon>Sclerotiniaceae</taxon>
        <taxon>Botryotinia</taxon>
    </lineage>
</organism>
<feature type="region of interest" description="Disordered" evidence="1">
    <location>
        <begin position="25"/>
        <end position="87"/>
    </location>
</feature>
<reference evidence="2 3" key="1">
    <citation type="submission" date="2017-11" db="EMBL/GenBank/DDBJ databases">
        <title>Comparative genomics of Botrytis spp.</title>
        <authorList>
            <person name="Valero-Jimenez C.A."/>
            <person name="Tapia P."/>
            <person name="Veloso J."/>
            <person name="Silva-Moreno E."/>
            <person name="Staats M."/>
            <person name="Valdes J.H."/>
            <person name="Van Kan J.A.L."/>
        </authorList>
    </citation>
    <scope>NUCLEOTIDE SEQUENCE [LARGE SCALE GENOMIC DNA]</scope>
    <source>
        <strain evidence="2 3">MUCL2830</strain>
    </source>
</reference>
<dbReference type="OrthoDB" id="4776573at2759"/>
<feature type="compositionally biased region" description="Low complexity" evidence="1">
    <location>
        <begin position="66"/>
        <end position="81"/>
    </location>
</feature>
<evidence type="ECO:0000313" key="2">
    <source>
        <dbReference type="EMBL" id="TEY43179.1"/>
    </source>
</evidence>
<keyword evidence="3" id="KW-1185">Reference proteome</keyword>
<feature type="compositionally biased region" description="Polar residues" evidence="1">
    <location>
        <begin position="949"/>
        <end position="966"/>
    </location>
</feature>
<feature type="region of interest" description="Disordered" evidence="1">
    <location>
        <begin position="978"/>
        <end position="1004"/>
    </location>
</feature>
<feature type="compositionally biased region" description="Polar residues" evidence="1">
    <location>
        <begin position="990"/>
        <end position="1001"/>
    </location>
</feature>
<feature type="region of interest" description="Disordered" evidence="1">
    <location>
        <begin position="277"/>
        <end position="331"/>
    </location>
</feature>
<feature type="compositionally biased region" description="Polar residues" evidence="1">
    <location>
        <begin position="901"/>
        <end position="940"/>
    </location>
</feature>
<name>A0A4Y8CU80_9HELO</name>
<feature type="compositionally biased region" description="Polar residues" evidence="1">
    <location>
        <begin position="29"/>
        <end position="65"/>
    </location>
</feature>
<dbReference type="EMBL" id="PHWZ01000375">
    <property type="protein sequence ID" value="TEY43179.1"/>
    <property type="molecule type" value="Genomic_DNA"/>
</dbReference>